<evidence type="ECO:0000313" key="3">
    <source>
        <dbReference type="Proteomes" id="UP001194746"/>
    </source>
</evidence>
<evidence type="ECO:0000256" key="1">
    <source>
        <dbReference type="SAM" id="MobiDB-lite"/>
    </source>
</evidence>
<comment type="caution">
    <text evidence="2">The sequence shown here is derived from an EMBL/GenBank/DDBJ whole genome shotgun (WGS) entry which is preliminary data.</text>
</comment>
<protein>
    <submittedName>
        <fullName evidence="2">Uncharacterized protein</fullName>
    </submittedName>
</protein>
<reference evidence="2" key="1">
    <citation type="journal article" date="2019" name="Beilstein J. Org. Chem.">
        <title>Nanangenines: drimane sesquiterpenoids as the dominant metabolite cohort of a novel Australian fungus, Aspergillus nanangensis.</title>
        <authorList>
            <person name="Lacey H.J."/>
            <person name="Gilchrist C.L.M."/>
            <person name="Crombie A."/>
            <person name="Kalaitzis J.A."/>
            <person name="Vuong D."/>
            <person name="Rutledge P.J."/>
            <person name="Turner P."/>
            <person name="Pitt J.I."/>
            <person name="Lacey E."/>
            <person name="Chooi Y.H."/>
            <person name="Piggott A.M."/>
        </authorList>
    </citation>
    <scope>NUCLEOTIDE SEQUENCE</scope>
    <source>
        <strain evidence="2">MST-FP2251</strain>
    </source>
</reference>
<evidence type="ECO:0000313" key="2">
    <source>
        <dbReference type="EMBL" id="KAF9888542.1"/>
    </source>
</evidence>
<dbReference type="AlphaFoldDB" id="A0AAD4CMZ3"/>
<accession>A0AAD4CMZ3</accession>
<feature type="region of interest" description="Disordered" evidence="1">
    <location>
        <begin position="50"/>
        <end position="93"/>
    </location>
</feature>
<reference evidence="2" key="2">
    <citation type="submission" date="2020-02" db="EMBL/GenBank/DDBJ databases">
        <authorList>
            <person name="Gilchrist C.L.M."/>
            <person name="Chooi Y.-H."/>
        </authorList>
    </citation>
    <scope>NUCLEOTIDE SEQUENCE</scope>
    <source>
        <strain evidence="2">MST-FP2251</strain>
    </source>
</reference>
<sequence length="189" mass="20143">MRAVRPAGANLTSCGTSDNDSDHAPSSGRSDSVSNVSDLSELCFTSAEPDPQLLQSSNIPALDDHKACDNGPQEADESSHSKCNSDSTVSPTSLTLKGTNCLDKEILPNAADLKGLTSTINLHDSSPLYTVTVEKNAKNLDSFDCMKAAAAQSTEATGRLTRAMARRQAIHTQHDHALRPRTTRSVKCF</sequence>
<keyword evidence="3" id="KW-1185">Reference proteome</keyword>
<name>A0AAD4CMZ3_ASPNN</name>
<proteinExistence type="predicted"/>
<feature type="compositionally biased region" description="Polar residues" evidence="1">
    <location>
        <begin position="81"/>
        <end position="93"/>
    </location>
</feature>
<organism evidence="2 3">
    <name type="scientific">Aspergillus nanangensis</name>
    <dbReference type="NCBI Taxonomy" id="2582783"/>
    <lineage>
        <taxon>Eukaryota</taxon>
        <taxon>Fungi</taxon>
        <taxon>Dikarya</taxon>
        <taxon>Ascomycota</taxon>
        <taxon>Pezizomycotina</taxon>
        <taxon>Eurotiomycetes</taxon>
        <taxon>Eurotiomycetidae</taxon>
        <taxon>Eurotiales</taxon>
        <taxon>Aspergillaceae</taxon>
        <taxon>Aspergillus</taxon>
        <taxon>Aspergillus subgen. Circumdati</taxon>
    </lineage>
</organism>
<dbReference type="Proteomes" id="UP001194746">
    <property type="component" value="Unassembled WGS sequence"/>
</dbReference>
<gene>
    <name evidence="2" type="ORF">FE257_008473</name>
</gene>
<feature type="region of interest" description="Disordered" evidence="1">
    <location>
        <begin position="1"/>
        <end position="34"/>
    </location>
</feature>
<dbReference type="EMBL" id="VCAU01000045">
    <property type="protein sequence ID" value="KAF9888542.1"/>
    <property type="molecule type" value="Genomic_DNA"/>
</dbReference>